<dbReference type="Pfam" id="PF00132">
    <property type="entry name" value="Hexapep"/>
    <property type="match status" value="2"/>
</dbReference>
<dbReference type="Gene3D" id="2.160.10.10">
    <property type="entry name" value="Hexapeptide repeat proteins"/>
    <property type="match status" value="1"/>
</dbReference>
<evidence type="ECO:0000256" key="2">
    <source>
        <dbReference type="ARBA" id="ARBA00022679"/>
    </source>
</evidence>
<evidence type="ECO:0000313" key="7">
    <source>
        <dbReference type="Proteomes" id="UP000198775"/>
    </source>
</evidence>
<evidence type="ECO:0000256" key="4">
    <source>
        <dbReference type="ARBA" id="ARBA00023154"/>
    </source>
</evidence>
<dbReference type="AlphaFoldDB" id="A0A1H8SJL4"/>
<keyword evidence="2 6" id="KW-0808">Transferase</keyword>
<dbReference type="OrthoDB" id="200265at2157"/>
<keyword evidence="3" id="KW-0220">Diaminopimelate biosynthesis</keyword>
<dbReference type="EMBL" id="FOCX01000019">
    <property type="protein sequence ID" value="SEO78706.1"/>
    <property type="molecule type" value="Genomic_DNA"/>
</dbReference>
<dbReference type="PROSITE" id="PS00101">
    <property type="entry name" value="HEXAPEP_TRANSFERASES"/>
    <property type="match status" value="1"/>
</dbReference>
<gene>
    <name evidence="6" type="ORF">SAMN05216388_101957</name>
</gene>
<dbReference type="Proteomes" id="UP000198775">
    <property type="component" value="Unassembled WGS sequence"/>
</dbReference>
<dbReference type="InterPro" id="IPR001451">
    <property type="entry name" value="Hexapep"/>
</dbReference>
<dbReference type="CDD" id="cd03358">
    <property type="entry name" value="LbH_WxcM_N_like"/>
    <property type="match status" value="1"/>
</dbReference>
<evidence type="ECO:0000313" key="6">
    <source>
        <dbReference type="EMBL" id="SEO78706.1"/>
    </source>
</evidence>
<feature type="region of interest" description="Disordered" evidence="5">
    <location>
        <begin position="173"/>
        <end position="192"/>
    </location>
</feature>
<dbReference type="PANTHER" id="PTHR43300:SF10">
    <property type="entry name" value="2,3,4,5-TETRAHYDROPYRIDINE-2,6-DICARBOXYLATE N-ACETYLTRANSFERASE"/>
    <property type="match status" value="1"/>
</dbReference>
<name>A0A1H8SJL4_9EURY</name>
<proteinExistence type="predicted"/>
<keyword evidence="4" id="KW-0457">Lysine biosynthesis</keyword>
<dbReference type="InterPro" id="IPR018357">
    <property type="entry name" value="Hexapep_transf_CS"/>
</dbReference>
<dbReference type="GO" id="GO:0016740">
    <property type="term" value="F:transferase activity"/>
    <property type="evidence" value="ECO:0007669"/>
    <property type="project" value="UniProtKB-KW"/>
</dbReference>
<keyword evidence="1" id="KW-0028">Amino-acid biosynthesis</keyword>
<dbReference type="InterPro" id="IPR050179">
    <property type="entry name" value="Trans_hexapeptide_repeat"/>
</dbReference>
<evidence type="ECO:0000256" key="5">
    <source>
        <dbReference type="SAM" id="MobiDB-lite"/>
    </source>
</evidence>
<reference evidence="7" key="1">
    <citation type="submission" date="2016-10" db="EMBL/GenBank/DDBJ databases">
        <authorList>
            <person name="Varghese N."/>
            <person name="Submissions S."/>
        </authorList>
    </citation>
    <scope>NUCLEOTIDE SEQUENCE [LARGE SCALE GENOMIC DNA]</scope>
    <source>
        <strain evidence="7">IBRC-M 10043</strain>
    </source>
</reference>
<keyword evidence="7" id="KW-1185">Reference proteome</keyword>
<dbReference type="PANTHER" id="PTHR43300">
    <property type="entry name" value="ACETYLTRANSFERASE"/>
    <property type="match status" value="1"/>
</dbReference>
<dbReference type="InterPro" id="IPR011004">
    <property type="entry name" value="Trimer_LpxA-like_sf"/>
</dbReference>
<sequence>MTETRIGQHCEIASSVEFLSPGADERAPRVGDGATIRSGTIVYPDVWIGRNFTTGHNAIVREDTTVGDDVVLGTNAVLDGTCTVGDAVSMQTGVYVPPETTVGDGVFLGPHAVLTNDPYPLRTDVGLTGPTISAHASVGANATILPGVTVGERAFVAAGAVVTEDVPPETLAAGVPAEHHPLPETLEGENER</sequence>
<evidence type="ECO:0000256" key="3">
    <source>
        <dbReference type="ARBA" id="ARBA00022915"/>
    </source>
</evidence>
<accession>A0A1H8SJL4</accession>
<dbReference type="SUPFAM" id="SSF51161">
    <property type="entry name" value="Trimeric LpxA-like enzymes"/>
    <property type="match status" value="1"/>
</dbReference>
<evidence type="ECO:0000256" key="1">
    <source>
        <dbReference type="ARBA" id="ARBA00022605"/>
    </source>
</evidence>
<protein>
    <submittedName>
        <fullName evidence="6">Acetyltransferase (Isoleucine patch superfamily)</fullName>
    </submittedName>
</protein>
<organism evidence="6 7">
    <name type="scientific">Halorientalis persicus</name>
    <dbReference type="NCBI Taxonomy" id="1367881"/>
    <lineage>
        <taxon>Archaea</taxon>
        <taxon>Methanobacteriati</taxon>
        <taxon>Methanobacteriota</taxon>
        <taxon>Stenosarchaea group</taxon>
        <taxon>Halobacteria</taxon>
        <taxon>Halobacteriales</taxon>
        <taxon>Haloarculaceae</taxon>
        <taxon>Halorientalis</taxon>
    </lineage>
</organism>